<dbReference type="EMBL" id="BASM01000025">
    <property type="protein sequence ID" value="GAD26865.1"/>
    <property type="molecule type" value="Genomic_DNA"/>
</dbReference>
<dbReference type="Proteomes" id="UP000018209">
    <property type="component" value="Unassembled WGS sequence"/>
</dbReference>
<dbReference type="Pfam" id="PF13466">
    <property type="entry name" value="STAS_2"/>
    <property type="match status" value="1"/>
</dbReference>
<organism evidence="2 3">
    <name type="scientific">Gluconobacter thailandicus NBRC 3257</name>
    <dbReference type="NCBI Taxonomy" id="1381097"/>
    <lineage>
        <taxon>Bacteria</taxon>
        <taxon>Pseudomonadati</taxon>
        <taxon>Pseudomonadota</taxon>
        <taxon>Alphaproteobacteria</taxon>
        <taxon>Acetobacterales</taxon>
        <taxon>Acetobacteraceae</taxon>
        <taxon>Gluconobacter</taxon>
    </lineage>
</organism>
<name>A0ABQ0IXD8_GLUTH</name>
<accession>A0ABQ0IXD8</accession>
<sequence length="89" mass="9942">MEIFCLPELLETGVSFDLLEHLKALPEDIVLDGSEVKRLGGRCLEILLSARKTALARNKKFIIQNPSPELEKSLILLGARRLLDGDKTQ</sequence>
<dbReference type="SUPFAM" id="SSF52091">
    <property type="entry name" value="SpoIIaa-like"/>
    <property type="match status" value="1"/>
</dbReference>
<proteinExistence type="predicted"/>
<reference evidence="2 3" key="1">
    <citation type="submission" date="2013-08" db="EMBL/GenBank/DDBJ databases">
        <title>Gluconobacter thailandicus NBRC 3257 whole genome sequence.</title>
        <authorList>
            <person name="Matsutani M."/>
            <person name="Yakushi T."/>
            <person name="Matsushita K."/>
        </authorList>
    </citation>
    <scope>NUCLEOTIDE SEQUENCE [LARGE SCALE GENOMIC DNA]</scope>
    <source>
        <strain evidence="2 3">NBRC 3257</strain>
    </source>
</reference>
<feature type="domain" description="MlaB-like STAS" evidence="1">
    <location>
        <begin position="18"/>
        <end position="78"/>
    </location>
</feature>
<dbReference type="RefSeq" id="WP_007283812.1">
    <property type="nucleotide sequence ID" value="NZ_BASM01000025.1"/>
</dbReference>
<comment type="caution">
    <text evidence="2">The sequence shown here is derived from an EMBL/GenBank/DDBJ whole genome shotgun (WGS) entry which is preliminary data.</text>
</comment>
<dbReference type="InterPro" id="IPR058548">
    <property type="entry name" value="MlaB-like_STAS"/>
</dbReference>
<evidence type="ECO:0000313" key="2">
    <source>
        <dbReference type="EMBL" id="GAD26865.1"/>
    </source>
</evidence>
<gene>
    <name evidence="2" type="ORF">NBRC3257_1864</name>
</gene>
<evidence type="ECO:0000313" key="3">
    <source>
        <dbReference type="Proteomes" id="UP000018209"/>
    </source>
</evidence>
<dbReference type="Gene3D" id="3.30.750.24">
    <property type="entry name" value="STAS domain"/>
    <property type="match status" value="1"/>
</dbReference>
<evidence type="ECO:0000259" key="1">
    <source>
        <dbReference type="Pfam" id="PF13466"/>
    </source>
</evidence>
<protein>
    <submittedName>
        <fullName evidence="2">Chemotaxis protein CheX</fullName>
    </submittedName>
</protein>
<keyword evidence="3" id="KW-1185">Reference proteome</keyword>
<dbReference type="InterPro" id="IPR036513">
    <property type="entry name" value="STAS_dom_sf"/>
</dbReference>